<proteinExistence type="predicted"/>
<protein>
    <submittedName>
        <fullName evidence="3">TIGR03752 family integrating conjugative element protein</fullName>
    </submittedName>
</protein>
<accession>A0A2A5CHW2</accession>
<feature type="region of interest" description="Disordered" evidence="2">
    <location>
        <begin position="185"/>
        <end position="213"/>
    </location>
</feature>
<evidence type="ECO:0000256" key="1">
    <source>
        <dbReference type="SAM" id="Coils"/>
    </source>
</evidence>
<evidence type="ECO:0000256" key="2">
    <source>
        <dbReference type="SAM" id="MobiDB-lite"/>
    </source>
</evidence>
<evidence type="ECO:0000313" key="4">
    <source>
        <dbReference type="Proteomes" id="UP000228987"/>
    </source>
</evidence>
<dbReference type="NCBIfam" id="TIGR03752">
    <property type="entry name" value="conj_TIGR03752"/>
    <property type="match status" value="1"/>
</dbReference>
<keyword evidence="1" id="KW-0175">Coiled coil</keyword>
<reference evidence="4" key="1">
    <citation type="submission" date="2017-08" db="EMBL/GenBank/DDBJ databases">
        <title>A dynamic microbial community with high functional redundancy inhabits the cold, oxic subseafloor aquifer.</title>
        <authorList>
            <person name="Tully B.J."/>
            <person name="Wheat C.G."/>
            <person name="Glazer B.T."/>
            <person name="Huber J.A."/>
        </authorList>
    </citation>
    <scope>NUCLEOTIDE SEQUENCE [LARGE SCALE GENOMIC DNA]</scope>
</reference>
<feature type="compositionally biased region" description="Polar residues" evidence="2">
    <location>
        <begin position="200"/>
        <end position="212"/>
    </location>
</feature>
<evidence type="ECO:0000313" key="3">
    <source>
        <dbReference type="EMBL" id="PCJ43343.1"/>
    </source>
</evidence>
<dbReference type="Proteomes" id="UP000228987">
    <property type="component" value="Unassembled WGS sequence"/>
</dbReference>
<dbReference type="InterPro" id="IPR021207">
    <property type="entry name" value="Integr_conj_element_PFL4705"/>
</dbReference>
<name>A0A2A5CHW2_9GAMM</name>
<feature type="coiled-coil region" evidence="1">
    <location>
        <begin position="93"/>
        <end position="134"/>
    </location>
</feature>
<dbReference type="AlphaFoldDB" id="A0A2A5CHW2"/>
<comment type="caution">
    <text evidence="3">The sequence shown here is derived from an EMBL/GenBank/DDBJ whole genome shotgun (WGS) entry which is preliminary data.</text>
</comment>
<organism evidence="3 4">
    <name type="scientific">SAR86 cluster bacterium</name>
    <dbReference type="NCBI Taxonomy" id="2030880"/>
    <lineage>
        <taxon>Bacteria</taxon>
        <taxon>Pseudomonadati</taxon>
        <taxon>Pseudomonadota</taxon>
        <taxon>Gammaproteobacteria</taxon>
        <taxon>SAR86 cluster</taxon>
    </lineage>
</organism>
<sequence length="454" mass="49608">MAEKRINPLVIGGVITGFVCLSLVMCGEKETSYEPVEQLPGFDPELRREDGDTQTDTIKALQAYAREAVEKADSLLDSTQENMTLVLENQQGVSRLEQDNSQTQQTLQETNVSMDAMEQRLLVLQRELSELRRDQDQNSRPINVRGVNQEGLPLGFGFDDEIALVSNPNRGEWFDPIDWVSEEDGEGSRFNGLLSRPDRNQNQSNATQNDSSLPEIITEPVYTIPKDATLTDGVALTALIGRIPVEGQTPDPYPVKIYIGKENLLANGHDLPEIEGMIFSGLGFGDWNLSCVSARLTSATFIFEDGSIVNHTSQGQPLGYISDPSGIPCVAGRFVTNAPMFLAQRVGLAGLGAAGSAYADAQQERSTSLLTGSTTSTVIGDINKLALGEAVQSATDEVSQWLLARQRQSFDAVVVNPGVKVSIHLNQSLPLDRISTARRIRYAEIYSDFTNLLD</sequence>
<dbReference type="CDD" id="cd16430">
    <property type="entry name" value="TraB"/>
    <property type="match status" value="1"/>
</dbReference>
<dbReference type="EMBL" id="NVWI01000001">
    <property type="protein sequence ID" value="PCJ43343.1"/>
    <property type="molecule type" value="Genomic_DNA"/>
</dbReference>
<gene>
    <name evidence="3" type="ORF">COA71_00260</name>
</gene>